<evidence type="ECO:0000256" key="2">
    <source>
        <dbReference type="ARBA" id="ARBA00023034"/>
    </source>
</evidence>
<dbReference type="Pfam" id="PF26282">
    <property type="entry name" value="Ig_TRAPPC9-Trs120_3rd"/>
    <property type="match status" value="1"/>
</dbReference>
<dbReference type="EMBL" id="MNAD01000138">
    <property type="protein sequence ID" value="OJT15737.1"/>
    <property type="molecule type" value="Genomic_DNA"/>
</dbReference>
<evidence type="ECO:0000313" key="8">
    <source>
        <dbReference type="EMBL" id="OJT15737.1"/>
    </source>
</evidence>
<evidence type="ECO:0000259" key="5">
    <source>
        <dbReference type="Pfam" id="PF26251"/>
    </source>
</evidence>
<dbReference type="Pfam" id="PF26280">
    <property type="entry name" value="Ig_TRAPPC9-Trs120_2nd"/>
    <property type="match status" value="1"/>
</dbReference>
<protein>
    <submittedName>
        <fullName evidence="8">Transport protein particle subunit</fullName>
    </submittedName>
</protein>
<dbReference type="InterPro" id="IPR058567">
    <property type="entry name" value="Ig_TRAPPC9_Trs120_3rd"/>
</dbReference>
<evidence type="ECO:0000259" key="4">
    <source>
        <dbReference type="Pfam" id="PF08626"/>
    </source>
</evidence>
<feature type="region of interest" description="Disordered" evidence="3">
    <location>
        <begin position="263"/>
        <end position="284"/>
    </location>
</feature>
<keyword evidence="9" id="KW-1185">Reference proteome</keyword>
<reference evidence="8 9" key="1">
    <citation type="submission" date="2016-10" db="EMBL/GenBank/DDBJ databases">
        <title>Genome sequence of the basidiomycete white-rot fungus Trametes pubescens.</title>
        <authorList>
            <person name="Makela M.R."/>
            <person name="Granchi Z."/>
            <person name="Peng M."/>
            <person name="De Vries R.P."/>
            <person name="Grigoriev I."/>
            <person name="Riley R."/>
            <person name="Hilden K."/>
        </authorList>
    </citation>
    <scope>NUCLEOTIDE SEQUENCE [LARGE SCALE GENOMIC DNA]</scope>
    <source>
        <strain evidence="8 9">FBCC735</strain>
    </source>
</reference>
<dbReference type="PANTHER" id="PTHR21512:SF5">
    <property type="entry name" value="TRAFFICKING PROTEIN PARTICLE COMPLEX SUBUNIT 9"/>
    <property type="match status" value="1"/>
</dbReference>
<evidence type="ECO:0000259" key="7">
    <source>
        <dbReference type="Pfam" id="PF26282"/>
    </source>
</evidence>
<feature type="domain" description="Trs120/TRAPPC9 first Ig-like" evidence="6">
    <location>
        <begin position="703"/>
        <end position="910"/>
    </location>
</feature>
<evidence type="ECO:0000313" key="9">
    <source>
        <dbReference type="Proteomes" id="UP000184267"/>
    </source>
</evidence>
<dbReference type="STRING" id="154538.A0A1M2W7A5"/>
<dbReference type="PANTHER" id="PTHR21512">
    <property type="entry name" value="TRAFFICKING PROTEIN PARTICLE COMPLEX SUBUNIT 9"/>
    <property type="match status" value="1"/>
</dbReference>
<dbReference type="InterPro" id="IPR058563">
    <property type="entry name" value="Trs120_TRAPPC9_N"/>
</dbReference>
<dbReference type="InterPro" id="IPR058565">
    <property type="entry name" value="Ig_TRAPPC9_Trs120_1st"/>
</dbReference>
<gene>
    <name evidence="8" type="ORF">TRAPUB_4635</name>
</gene>
<dbReference type="OMA" id="EGFWYRE"/>
<organism evidence="8 9">
    <name type="scientific">Trametes pubescens</name>
    <name type="common">White-rot fungus</name>
    <dbReference type="NCBI Taxonomy" id="154538"/>
    <lineage>
        <taxon>Eukaryota</taxon>
        <taxon>Fungi</taxon>
        <taxon>Dikarya</taxon>
        <taxon>Basidiomycota</taxon>
        <taxon>Agaricomycotina</taxon>
        <taxon>Agaricomycetes</taxon>
        <taxon>Polyporales</taxon>
        <taxon>Polyporaceae</taxon>
        <taxon>Trametes</taxon>
    </lineage>
</organism>
<accession>A0A1M2W7A5</accession>
<dbReference type="Pfam" id="PF08626">
    <property type="entry name" value="TRAPPC9-Trs120"/>
    <property type="match status" value="1"/>
</dbReference>
<evidence type="ECO:0000256" key="3">
    <source>
        <dbReference type="SAM" id="MobiDB-lite"/>
    </source>
</evidence>
<feature type="domain" description="Trs120/TRAPPC9 N-terminal" evidence="4">
    <location>
        <begin position="5"/>
        <end position="348"/>
    </location>
</feature>
<keyword evidence="2" id="KW-0333">Golgi apparatus</keyword>
<feature type="region of interest" description="Disordered" evidence="3">
    <location>
        <begin position="212"/>
        <end position="245"/>
    </location>
</feature>
<dbReference type="Pfam" id="PF26254">
    <property type="entry name" value="Ig_TRAPPC9-Trs120_1st"/>
    <property type="match status" value="1"/>
</dbReference>
<dbReference type="InterPro" id="IPR013935">
    <property type="entry name" value="Trs120_TRAPPC9"/>
</dbReference>
<sequence length="1387" mass="152632">MEPFTYASLAQIRVLLLPIGNIRRSTFETWAQDIRSIDNVQLGDITTDVKDERSRFMPNHQLASGYLHLTYPSHPPPESHTPLSLFRTSDFPLVVIGIASCGDNDSLATILTQFQTSLHEVFPHESMFPLASNCFVFEESDSTTNINLGDSFPGLVVIPNVMGHKKTYVGTLIADLCSKVLVELATVMQTLESPLGNEYLNATLFPMLPPASELPRSLDDEPRRDSMPLLPSHNSQPELASPALRSKSPLGLKRHSTMGPALLPSRHASLPLSPTLPKKRPTTIGAASSHGRLFKVLADFFLLAGRLEEATIWYTEAIVLFKNPHDAPWHASALEGLATIPVVEAWASTHGVNGTAGDKDPWADLADKLTQATALYQKANPTTEPEASLSLLAYLYCSSVFRHSTLLYSAWSSKGWGPLAFTAMIQPGPSPFLPATLSNNASPTSASSARNTFAALERLTSITGISRAQIAASLTQAHGPWLLHLDARERVRALQYIAAMFGSLGFVRKEAYVLREVLGCIMDLVVCGRDERGAGSARVLSAGLTARNSLTGTAAQGTVGIRENERTEGNESILRLVKHVCRVHGVDLEAVKLLDVNAPNRDSQQSQVSEEAEVDEELLRSTQEPYGWPELQIGIIREAIAVAEALPDYPAVAQFSLSSLKLLHPVMSPGDQHHLYSTASRALLTAKRRGERRAVDYWSGKPVVSIEILPLPLVRLPIEKPLSILSQTAAGTTSILTGVKDPFLYNPRKLMSGQAKTVLVQNEPFELVVTLQNPYVFDLDLQSLQLGTSGVPFVSKSSPVVVPANSFHPVTISGRALEPGTLIIRGCIVQAPGGVSREFVLPLSTDEEEERRSGRRSAIECEAGRSKHAGLDSRPWERLSKRASTQPGAATTSTVTKKAIRYLECKVVPEQPLLRIRRTSLTHGAVMLYNGEMSTIRITLENVSSLSVDLIRLTFDDSTIAPAQQALADGDLSVFDTYETEYDLVHRPVFTWDSEHEPHEIRPGQKRVITVNCFGKVGCTSGAIHAAYAYVHRPSEALQEPPEVFYTRQLSYPVLVTVYHMLECQAMDILSYTGTTTTNSSDDETDEVALEAKTRTSLLHVGEIADWCIFSIEVRNTYGLPFEVTFERNQEGESSTLHRQEAKFNKYGLLTGVEHASVTSLVPPGSTSRIVLPVKKILLTEEHVSRPIPMLSDRQYVVTTSNLTAAQERAQRELFWYREELFKGVRGRWRETGGTRAGDLSLRQQRMTLPMLESLRVETARVRMTLVRYDEEGNASNVPIDPAGSKYLPQPNEFVYLITSITNLSPSELVLTLNMTLEPSEHVVYQGELQDIPIGRLAKGEFYEVEIPVAFVACGRFDFSAEVRALERPRGSNLVGYGKMCIAVSDP</sequence>
<comment type="caution">
    <text evidence="8">The sequence shown here is derived from an EMBL/GenBank/DDBJ whole genome shotgun (WGS) entry which is preliminary data.</text>
</comment>
<proteinExistence type="predicted"/>
<dbReference type="GO" id="GO:0005802">
    <property type="term" value="C:trans-Golgi network"/>
    <property type="evidence" value="ECO:0007669"/>
    <property type="project" value="TreeGrafter"/>
</dbReference>
<comment type="subcellular location">
    <subcellularLocation>
        <location evidence="1">Golgi apparatus</location>
    </subcellularLocation>
</comment>
<feature type="compositionally biased region" description="Basic and acidic residues" evidence="3">
    <location>
        <begin position="216"/>
        <end position="226"/>
    </location>
</feature>
<dbReference type="InterPro" id="IPR058564">
    <property type="entry name" value="TPR_TRAPPC9_Trs120"/>
</dbReference>
<dbReference type="OrthoDB" id="27962at2759"/>
<feature type="domain" description="Trs120/TRAPPC9 TPR region" evidence="5">
    <location>
        <begin position="368"/>
        <end position="689"/>
    </location>
</feature>
<name>A0A1M2W7A5_TRAPU</name>
<evidence type="ECO:0000259" key="6">
    <source>
        <dbReference type="Pfam" id="PF26254"/>
    </source>
</evidence>
<evidence type="ECO:0000256" key="1">
    <source>
        <dbReference type="ARBA" id="ARBA00004555"/>
    </source>
</evidence>
<feature type="domain" description="Trs120/TRAPPC9 third Ig-like" evidence="7">
    <location>
        <begin position="1063"/>
        <end position="1255"/>
    </location>
</feature>
<dbReference type="Proteomes" id="UP000184267">
    <property type="component" value="Unassembled WGS sequence"/>
</dbReference>
<dbReference type="Pfam" id="PF26251">
    <property type="entry name" value="TPR_TRAPPC9-Trs120"/>
    <property type="match status" value="1"/>
</dbReference>